<evidence type="ECO:0000256" key="1">
    <source>
        <dbReference type="ARBA" id="ARBA00004651"/>
    </source>
</evidence>
<dbReference type="Gene3D" id="1.20.81.30">
    <property type="entry name" value="Type II secretion system (T2SS), domain F"/>
    <property type="match status" value="1"/>
</dbReference>
<name>A0ABT4I4L7_9ACTO</name>
<dbReference type="InterPro" id="IPR042094">
    <property type="entry name" value="T2SS_GspF_sf"/>
</dbReference>
<dbReference type="Pfam" id="PF00482">
    <property type="entry name" value="T2SSF"/>
    <property type="match status" value="1"/>
</dbReference>
<evidence type="ECO:0000256" key="3">
    <source>
        <dbReference type="ARBA" id="ARBA00022692"/>
    </source>
</evidence>
<evidence type="ECO:0000256" key="2">
    <source>
        <dbReference type="ARBA" id="ARBA00022475"/>
    </source>
</evidence>
<protein>
    <submittedName>
        <fullName evidence="8">Type II secretion system F family protein</fullName>
    </submittedName>
</protein>
<evidence type="ECO:0000256" key="5">
    <source>
        <dbReference type="ARBA" id="ARBA00023136"/>
    </source>
</evidence>
<accession>A0ABT4I4L7</accession>
<dbReference type="PANTHER" id="PTHR35007:SF1">
    <property type="entry name" value="PILUS ASSEMBLY PROTEIN"/>
    <property type="match status" value="1"/>
</dbReference>
<keyword evidence="2" id="KW-1003">Cell membrane</keyword>
<feature type="transmembrane region" description="Helical" evidence="6">
    <location>
        <begin position="102"/>
        <end position="122"/>
    </location>
</feature>
<proteinExistence type="predicted"/>
<dbReference type="EMBL" id="JAPTMY010000002">
    <property type="protein sequence ID" value="MCZ0856676.1"/>
    <property type="molecule type" value="Genomic_DNA"/>
</dbReference>
<reference evidence="8" key="1">
    <citation type="submission" date="2022-10" db="EMBL/GenBank/DDBJ databases">
        <title>Genome sequence of Actinomyces israelii ATCC 10048.</title>
        <authorList>
            <person name="Watt R.M."/>
            <person name="Tong W.M."/>
        </authorList>
    </citation>
    <scope>NUCLEOTIDE SEQUENCE</scope>
    <source>
        <strain evidence="8">ATCC 10048</strain>
    </source>
</reference>
<organism evidence="8 9">
    <name type="scientific">Actinomyces israelii</name>
    <dbReference type="NCBI Taxonomy" id="1659"/>
    <lineage>
        <taxon>Bacteria</taxon>
        <taxon>Bacillati</taxon>
        <taxon>Actinomycetota</taxon>
        <taxon>Actinomycetes</taxon>
        <taxon>Actinomycetales</taxon>
        <taxon>Actinomycetaceae</taxon>
        <taxon>Actinomyces</taxon>
    </lineage>
</organism>
<feature type="transmembrane region" description="Helical" evidence="6">
    <location>
        <begin position="75"/>
        <end position="96"/>
    </location>
</feature>
<dbReference type="Proteomes" id="UP001072034">
    <property type="component" value="Unassembled WGS sequence"/>
</dbReference>
<sequence>MSSIGLILLATTATVLAGGAATLTLGFNASRAAEVAQGLGVPGDDARIGPVARLLALIGRLRVNRPVRRRLASAGLSWDVATTELALAAAVVLVYLGTRPLIGRIAGGILAAAVPFVFLRWLRRRAIRRAERFIAQLPEVSRVLANGTSAGMSMERALALAAKEMPAPAKEELGRVVSQLTLGWALDDALTDLSERMPSRELNVLVRTIVIQAKAGGALVSALQDIAIALEDRKQLHREVHTAILASAFSGYIVPVLGLTSVVLLNLMKPGVLDDMVASFIGRLILLAALICFGLGMLLMRLVSRVEV</sequence>
<dbReference type="RefSeq" id="WP_268916404.1">
    <property type="nucleotide sequence ID" value="NZ_JAPTMY010000002.1"/>
</dbReference>
<comment type="caution">
    <text evidence="8">The sequence shown here is derived from an EMBL/GenBank/DDBJ whole genome shotgun (WGS) entry which is preliminary data.</text>
</comment>
<keyword evidence="3 6" id="KW-0812">Transmembrane</keyword>
<keyword evidence="4 6" id="KW-1133">Transmembrane helix</keyword>
<comment type="subcellular location">
    <subcellularLocation>
        <location evidence="1">Cell membrane</location>
        <topology evidence="1">Multi-pass membrane protein</topology>
    </subcellularLocation>
</comment>
<feature type="domain" description="Type II secretion system protein GspF" evidence="7">
    <location>
        <begin position="141"/>
        <end position="261"/>
    </location>
</feature>
<gene>
    <name evidence="8" type="ORF">OHJ16_01245</name>
</gene>
<evidence type="ECO:0000313" key="8">
    <source>
        <dbReference type="EMBL" id="MCZ0856676.1"/>
    </source>
</evidence>
<evidence type="ECO:0000256" key="6">
    <source>
        <dbReference type="SAM" id="Phobius"/>
    </source>
</evidence>
<dbReference type="InterPro" id="IPR018076">
    <property type="entry name" value="T2SS_GspF_dom"/>
</dbReference>
<evidence type="ECO:0000259" key="7">
    <source>
        <dbReference type="Pfam" id="PF00482"/>
    </source>
</evidence>
<feature type="transmembrane region" description="Helical" evidence="6">
    <location>
        <begin position="280"/>
        <end position="303"/>
    </location>
</feature>
<dbReference type="PANTHER" id="PTHR35007">
    <property type="entry name" value="INTEGRAL MEMBRANE PROTEIN-RELATED"/>
    <property type="match status" value="1"/>
</dbReference>
<feature type="transmembrane region" description="Helical" evidence="6">
    <location>
        <begin position="243"/>
        <end position="268"/>
    </location>
</feature>
<evidence type="ECO:0000256" key="4">
    <source>
        <dbReference type="ARBA" id="ARBA00022989"/>
    </source>
</evidence>
<keyword evidence="9" id="KW-1185">Reference proteome</keyword>
<evidence type="ECO:0000313" key="9">
    <source>
        <dbReference type="Proteomes" id="UP001072034"/>
    </source>
</evidence>
<keyword evidence="5 6" id="KW-0472">Membrane</keyword>